<reference evidence="2" key="2">
    <citation type="submission" date="2021-09" db="EMBL/GenBank/DDBJ databases">
        <authorList>
            <person name="Jia N."/>
            <person name="Wang J."/>
            <person name="Shi W."/>
            <person name="Du L."/>
            <person name="Sun Y."/>
            <person name="Zhan W."/>
            <person name="Jiang J."/>
            <person name="Wang Q."/>
            <person name="Zhang B."/>
            <person name="Ji P."/>
            <person name="Sakyi L.B."/>
            <person name="Cui X."/>
            <person name="Yuan T."/>
            <person name="Jiang B."/>
            <person name="Yang W."/>
            <person name="Lam T.T.-Y."/>
            <person name="Chang Q."/>
            <person name="Ding S."/>
            <person name="Wang X."/>
            <person name="Zhu J."/>
            <person name="Ruan X."/>
            <person name="Zhao L."/>
            <person name="Wei J."/>
            <person name="Que T."/>
            <person name="Du C."/>
            <person name="Cheng J."/>
            <person name="Dai P."/>
            <person name="Han X."/>
            <person name="Huang E."/>
            <person name="Gao Y."/>
            <person name="Liu J."/>
            <person name="Shao H."/>
            <person name="Ye R."/>
            <person name="Li L."/>
            <person name="Wei W."/>
            <person name="Wang X."/>
            <person name="Wang C."/>
            <person name="Huo Q."/>
            <person name="Li W."/>
            <person name="Guo W."/>
            <person name="Chen H."/>
            <person name="Chen S."/>
            <person name="Zhou L."/>
            <person name="Zhou L."/>
            <person name="Ni X."/>
            <person name="Tian J."/>
            <person name="Zhou Y."/>
            <person name="Sheng Y."/>
            <person name="Liu T."/>
            <person name="Pan Y."/>
            <person name="Xia L."/>
            <person name="Li J."/>
            <person name="Zhao F."/>
            <person name="Cao W."/>
        </authorList>
    </citation>
    <scope>NUCLEOTIDE SEQUENCE</scope>
    <source>
        <strain evidence="2">Rmic-2018</strain>
        <tissue evidence="2">Larvae</tissue>
    </source>
</reference>
<comment type="caution">
    <text evidence="2">The sequence shown here is derived from an EMBL/GenBank/DDBJ whole genome shotgun (WGS) entry which is preliminary data.</text>
</comment>
<dbReference type="AlphaFoldDB" id="A0A9J6EWJ8"/>
<keyword evidence="3" id="KW-1185">Reference proteome</keyword>
<keyword evidence="1" id="KW-0732">Signal</keyword>
<sequence>MKQIMWVIILVLLIIAHFGNVAALSYERVFDYEVHEYDDDYSYGDCTGTLVRGGTGTNTVSQANEFVDSVLLRRMPTLVRETSEHLSLPSCYFTVHSTSWRENDLEVEVISGRFRNFRNAVRRRGNCVHSMVAGNVTISCSLSIDGVVAELMTETDCGCWYGSRNYIHVDARMCGTTGRLEVTSARNEPAFLRTFVVENSCFEVTLGDNLFLSSNQRNSLESHIRRYLVKELQQKFSSYYEEKLEQAFSHMSFSMF</sequence>
<gene>
    <name evidence="2" type="ORF">HPB51_002890</name>
</gene>
<dbReference type="Proteomes" id="UP000821866">
    <property type="component" value="Chromosome 1"/>
</dbReference>
<organism evidence="2 3">
    <name type="scientific">Rhipicephalus microplus</name>
    <name type="common">Cattle tick</name>
    <name type="synonym">Boophilus microplus</name>
    <dbReference type="NCBI Taxonomy" id="6941"/>
    <lineage>
        <taxon>Eukaryota</taxon>
        <taxon>Metazoa</taxon>
        <taxon>Ecdysozoa</taxon>
        <taxon>Arthropoda</taxon>
        <taxon>Chelicerata</taxon>
        <taxon>Arachnida</taxon>
        <taxon>Acari</taxon>
        <taxon>Parasitiformes</taxon>
        <taxon>Ixodida</taxon>
        <taxon>Ixodoidea</taxon>
        <taxon>Ixodidae</taxon>
        <taxon>Rhipicephalinae</taxon>
        <taxon>Rhipicephalus</taxon>
        <taxon>Boophilus</taxon>
    </lineage>
</organism>
<accession>A0A9J6EWJ8</accession>
<feature type="signal peptide" evidence="1">
    <location>
        <begin position="1"/>
        <end position="23"/>
    </location>
</feature>
<evidence type="ECO:0000256" key="1">
    <source>
        <dbReference type="SAM" id="SignalP"/>
    </source>
</evidence>
<reference evidence="2" key="1">
    <citation type="journal article" date="2020" name="Cell">
        <title>Large-Scale Comparative Analyses of Tick Genomes Elucidate Their Genetic Diversity and Vector Capacities.</title>
        <authorList>
            <consortium name="Tick Genome and Microbiome Consortium (TIGMIC)"/>
            <person name="Jia N."/>
            <person name="Wang J."/>
            <person name="Shi W."/>
            <person name="Du L."/>
            <person name="Sun Y."/>
            <person name="Zhan W."/>
            <person name="Jiang J.F."/>
            <person name="Wang Q."/>
            <person name="Zhang B."/>
            <person name="Ji P."/>
            <person name="Bell-Sakyi L."/>
            <person name="Cui X.M."/>
            <person name="Yuan T.T."/>
            <person name="Jiang B.G."/>
            <person name="Yang W.F."/>
            <person name="Lam T.T."/>
            <person name="Chang Q.C."/>
            <person name="Ding S.J."/>
            <person name="Wang X.J."/>
            <person name="Zhu J.G."/>
            <person name="Ruan X.D."/>
            <person name="Zhao L."/>
            <person name="Wei J.T."/>
            <person name="Ye R.Z."/>
            <person name="Que T.C."/>
            <person name="Du C.H."/>
            <person name="Zhou Y.H."/>
            <person name="Cheng J.X."/>
            <person name="Dai P.F."/>
            <person name="Guo W.B."/>
            <person name="Han X.H."/>
            <person name="Huang E.J."/>
            <person name="Li L.F."/>
            <person name="Wei W."/>
            <person name="Gao Y.C."/>
            <person name="Liu J.Z."/>
            <person name="Shao H.Z."/>
            <person name="Wang X."/>
            <person name="Wang C.C."/>
            <person name="Yang T.C."/>
            <person name="Huo Q.B."/>
            <person name="Li W."/>
            <person name="Chen H.Y."/>
            <person name="Chen S.E."/>
            <person name="Zhou L.G."/>
            <person name="Ni X.B."/>
            <person name="Tian J.H."/>
            <person name="Sheng Y."/>
            <person name="Liu T."/>
            <person name="Pan Y.S."/>
            <person name="Xia L.Y."/>
            <person name="Li J."/>
            <person name="Zhao F."/>
            <person name="Cao W.C."/>
        </authorList>
    </citation>
    <scope>NUCLEOTIDE SEQUENCE</scope>
    <source>
        <strain evidence="2">Rmic-2018</strain>
    </source>
</reference>
<proteinExistence type="predicted"/>
<evidence type="ECO:0000313" key="3">
    <source>
        <dbReference type="Proteomes" id="UP000821866"/>
    </source>
</evidence>
<dbReference type="VEuPathDB" id="VectorBase:LOC119159688"/>
<evidence type="ECO:0008006" key="4">
    <source>
        <dbReference type="Google" id="ProtNLM"/>
    </source>
</evidence>
<dbReference type="EMBL" id="JABSTU010000001">
    <property type="protein sequence ID" value="KAH8038746.1"/>
    <property type="molecule type" value="Genomic_DNA"/>
</dbReference>
<evidence type="ECO:0000313" key="2">
    <source>
        <dbReference type="EMBL" id="KAH8038746.1"/>
    </source>
</evidence>
<name>A0A9J6EWJ8_RHIMP</name>
<protein>
    <recommendedName>
        <fullName evidence="4">Secreted protein</fullName>
    </recommendedName>
</protein>
<feature type="chain" id="PRO_5039950978" description="Secreted protein" evidence="1">
    <location>
        <begin position="24"/>
        <end position="256"/>
    </location>
</feature>